<sequence>MKFAQSDFLKRGEVRSQSRYSRVNMMDTGGYTSPMLVKSLLRWDIGLRVMSDHANHLSWGVFTGSRAGEPSPPMGNGHRLGPDSAASEDVQYVNNVGQGYPGGVYAK</sequence>
<dbReference type="EMBL" id="CM000882">
    <property type="protein sequence ID" value="PNT66024.1"/>
    <property type="molecule type" value="Genomic_DNA"/>
</dbReference>
<dbReference type="InParanoid" id="A0A2K2CVH3"/>
<dbReference type="Gramene" id="PNT66025">
    <property type="protein sequence ID" value="PNT66025"/>
    <property type="gene ID" value="BRADI_3g05945v3"/>
</dbReference>
<dbReference type="Proteomes" id="UP000008810">
    <property type="component" value="Chromosome 3"/>
</dbReference>
<proteinExistence type="predicted"/>
<dbReference type="Gramene" id="PNT66024">
    <property type="protein sequence ID" value="PNT66024"/>
    <property type="gene ID" value="BRADI_3g05945v3"/>
</dbReference>
<name>A0A2K2CVH3_BRADI</name>
<gene>
    <name evidence="1" type="ORF">BRADI_3g05945v3</name>
</gene>
<evidence type="ECO:0000313" key="1">
    <source>
        <dbReference type="EMBL" id="PNT66024.1"/>
    </source>
</evidence>
<dbReference type="OrthoDB" id="663807at2759"/>
<dbReference type="EnsemblPlants" id="PNT66024">
    <property type="protein sequence ID" value="PNT66024"/>
    <property type="gene ID" value="BRADI_3g05945v3"/>
</dbReference>
<reference evidence="2" key="3">
    <citation type="submission" date="2018-08" db="UniProtKB">
        <authorList>
            <consortium name="EnsemblPlants"/>
        </authorList>
    </citation>
    <scope>IDENTIFICATION</scope>
    <source>
        <strain evidence="2">cv. Bd21</strain>
    </source>
</reference>
<dbReference type="EnsemblPlants" id="PNT66025">
    <property type="protein sequence ID" value="PNT66025"/>
    <property type="gene ID" value="BRADI_3g05945v3"/>
</dbReference>
<evidence type="ECO:0000313" key="3">
    <source>
        <dbReference type="Proteomes" id="UP000008810"/>
    </source>
</evidence>
<reference evidence="1 2" key="1">
    <citation type="journal article" date="2010" name="Nature">
        <title>Genome sequencing and analysis of the model grass Brachypodium distachyon.</title>
        <authorList>
            <consortium name="International Brachypodium Initiative"/>
        </authorList>
    </citation>
    <scope>NUCLEOTIDE SEQUENCE [LARGE SCALE GENOMIC DNA]</scope>
    <source>
        <strain evidence="1 2">Bd21</strain>
    </source>
</reference>
<reference evidence="1" key="2">
    <citation type="submission" date="2017-06" db="EMBL/GenBank/DDBJ databases">
        <title>WGS assembly of Brachypodium distachyon.</title>
        <authorList>
            <consortium name="The International Brachypodium Initiative"/>
            <person name="Lucas S."/>
            <person name="Harmon-Smith M."/>
            <person name="Lail K."/>
            <person name="Tice H."/>
            <person name="Grimwood J."/>
            <person name="Bruce D."/>
            <person name="Barry K."/>
            <person name="Shu S."/>
            <person name="Lindquist E."/>
            <person name="Wang M."/>
            <person name="Pitluck S."/>
            <person name="Vogel J.P."/>
            <person name="Garvin D.F."/>
            <person name="Mockler T.C."/>
            <person name="Schmutz J."/>
            <person name="Rokhsar D."/>
            <person name="Bevan M.W."/>
        </authorList>
    </citation>
    <scope>NUCLEOTIDE SEQUENCE</scope>
    <source>
        <strain evidence="1">Bd21</strain>
    </source>
</reference>
<keyword evidence="3" id="KW-1185">Reference proteome</keyword>
<dbReference type="EMBL" id="CM000882">
    <property type="protein sequence ID" value="PNT66025.1"/>
    <property type="molecule type" value="Genomic_DNA"/>
</dbReference>
<organism evidence="1">
    <name type="scientific">Brachypodium distachyon</name>
    <name type="common">Purple false brome</name>
    <name type="synonym">Trachynia distachya</name>
    <dbReference type="NCBI Taxonomy" id="15368"/>
    <lineage>
        <taxon>Eukaryota</taxon>
        <taxon>Viridiplantae</taxon>
        <taxon>Streptophyta</taxon>
        <taxon>Embryophyta</taxon>
        <taxon>Tracheophyta</taxon>
        <taxon>Spermatophyta</taxon>
        <taxon>Magnoliopsida</taxon>
        <taxon>Liliopsida</taxon>
        <taxon>Poales</taxon>
        <taxon>Poaceae</taxon>
        <taxon>BOP clade</taxon>
        <taxon>Pooideae</taxon>
        <taxon>Stipodae</taxon>
        <taxon>Brachypodieae</taxon>
        <taxon>Brachypodium</taxon>
    </lineage>
</organism>
<evidence type="ECO:0008006" key="4">
    <source>
        <dbReference type="Google" id="ProtNLM"/>
    </source>
</evidence>
<accession>A0A2K2CVH3</accession>
<protein>
    <recommendedName>
        <fullName evidence="4">Neprosin domain-containing protein</fullName>
    </recommendedName>
</protein>
<evidence type="ECO:0000313" key="2">
    <source>
        <dbReference type="EnsemblPlants" id="PNT66024"/>
    </source>
</evidence>
<dbReference type="AlphaFoldDB" id="A0A2K2CVH3"/>